<dbReference type="InterPro" id="IPR001173">
    <property type="entry name" value="Glyco_trans_2-like"/>
</dbReference>
<dbReference type="GO" id="GO:0004817">
    <property type="term" value="F:cysteine-tRNA ligase activity"/>
    <property type="evidence" value="ECO:0007669"/>
    <property type="project" value="TreeGrafter"/>
</dbReference>
<dbReference type="SUPFAM" id="SSF47323">
    <property type="entry name" value="Anticodon-binding domain of a subclass of class I aminoacyl-tRNA synthetases"/>
    <property type="match status" value="1"/>
</dbReference>
<sequence>IIDIIQGLLTKGYAYEVDKSIYFSVPTFHKYGQLSGNVSLDQARTLTLLESDPNKKDPRDFALWKKAEPGRDMKWASPWGYGFPGWHIECSAMSNRYLGCEQDIHTGGVDNIFPHHEDEVAQSEAAFGMPYVNYWIHGQHLLADGVKMAKSAGNEFTLANLEERGFDPLAFRYLCLTVKYRNRLNFTFSALKASQKALTRLRDLVASWKCTGQNNQPDPSLMSTWKTKFWDAANNDLNLARALGTVWDLASSKLPANTKLNLLLDFDELLGLDLNKYAAIEKLPRDTQKKVIVRHDHRTNGEFKTSDAIRKELSEGGLIVRDTISGTYFRSKTILERQSARWAAVSSSREVESFISHSATKSFSFILVATNYYQDVRRCIKSITSNCSAYDLEIIIVDNGSTDGTSEQLDKLQKKNPYIKLIHCDHQLGDAQAKNIGLKQSLGHIILMLDTCVELKGDVLLKIANQLEDTRVGAVGTWGLLSENLNHFHEEVDFGEIDALQGYCFAFRRNILSTVGLMRECFRFYRILDIDFSFQIKDKGYKILADGSLPMLRHKHRQWKSLREAERDELSKKNF</sequence>
<reference evidence="9" key="1">
    <citation type="submission" date="2018-05" db="EMBL/GenBank/DDBJ databases">
        <authorList>
            <person name="Lanie J.A."/>
            <person name="Ng W.-L."/>
            <person name="Kazmierczak K.M."/>
            <person name="Andrzejewski T.M."/>
            <person name="Davidsen T.M."/>
            <person name="Wayne K.J."/>
            <person name="Tettelin H."/>
            <person name="Glass J.I."/>
            <person name="Rusch D."/>
            <person name="Podicherti R."/>
            <person name="Tsui H.-C.T."/>
            <person name="Winkler M.E."/>
        </authorList>
    </citation>
    <scope>NUCLEOTIDE SEQUENCE</scope>
</reference>
<dbReference type="SUPFAM" id="SSF52374">
    <property type="entry name" value="Nucleotidylyl transferase"/>
    <property type="match status" value="1"/>
</dbReference>
<feature type="domain" description="tRNA synthetases class I catalytic" evidence="8">
    <location>
        <begin position="1"/>
        <end position="195"/>
    </location>
</feature>
<dbReference type="PANTHER" id="PTHR10890:SF3">
    <property type="entry name" value="CYSTEINE--TRNA LIGASE, CYTOPLASMIC"/>
    <property type="match status" value="1"/>
</dbReference>
<comment type="cofactor">
    <cofactor evidence="1">
        <name>Zn(2+)</name>
        <dbReference type="ChEBI" id="CHEBI:29105"/>
    </cofactor>
</comment>
<evidence type="ECO:0000313" key="9">
    <source>
        <dbReference type="EMBL" id="SVB45170.1"/>
    </source>
</evidence>
<dbReference type="InterPro" id="IPR009080">
    <property type="entry name" value="tRNAsynth_Ia_anticodon-bd"/>
</dbReference>
<keyword evidence="5" id="KW-0862">Zinc</keyword>
<dbReference type="EMBL" id="UINC01042477">
    <property type="protein sequence ID" value="SVB45170.1"/>
    <property type="molecule type" value="Genomic_DNA"/>
</dbReference>
<feature type="non-terminal residue" evidence="9">
    <location>
        <position position="1"/>
    </location>
</feature>
<keyword evidence="2" id="KW-0436">Ligase</keyword>
<dbReference type="PANTHER" id="PTHR10890">
    <property type="entry name" value="CYSTEINYL-TRNA SYNTHETASE"/>
    <property type="match status" value="1"/>
</dbReference>
<dbReference type="Pfam" id="PF01406">
    <property type="entry name" value="tRNA-synt_1e"/>
    <property type="match status" value="1"/>
</dbReference>
<dbReference type="GO" id="GO:0046872">
    <property type="term" value="F:metal ion binding"/>
    <property type="evidence" value="ECO:0007669"/>
    <property type="project" value="UniProtKB-KW"/>
</dbReference>
<dbReference type="InterPro" id="IPR032678">
    <property type="entry name" value="tRNA-synt_1_cat_dom"/>
</dbReference>
<dbReference type="GO" id="GO:0005829">
    <property type="term" value="C:cytosol"/>
    <property type="evidence" value="ECO:0007669"/>
    <property type="project" value="TreeGrafter"/>
</dbReference>
<dbReference type="Gene3D" id="3.40.50.620">
    <property type="entry name" value="HUPs"/>
    <property type="match status" value="1"/>
</dbReference>
<evidence type="ECO:0000256" key="1">
    <source>
        <dbReference type="ARBA" id="ARBA00001947"/>
    </source>
</evidence>
<keyword evidence="3" id="KW-0479">Metal-binding</keyword>
<evidence type="ECO:0000256" key="6">
    <source>
        <dbReference type="ARBA" id="ARBA00022840"/>
    </source>
</evidence>
<protein>
    <recommendedName>
        <fullName evidence="10">Cysteine--tRNA ligase</fullName>
    </recommendedName>
</protein>
<dbReference type="AlphaFoldDB" id="A0A382E3A2"/>
<proteinExistence type="predicted"/>
<feature type="non-terminal residue" evidence="9">
    <location>
        <position position="575"/>
    </location>
</feature>
<name>A0A382E3A2_9ZZZZ</name>
<dbReference type="PRINTS" id="PR00983">
    <property type="entry name" value="TRNASYNTHCYS"/>
</dbReference>
<organism evidence="9">
    <name type="scientific">marine metagenome</name>
    <dbReference type="NCBI Taxonomy" id="408172"/>
    <lineage>
        <taxon>unclassified sequences</taxon>
        <taxon>metagenomes</taxon>
        <taxon>ecological metagenomes</taxon>
    </lineage>
</organism>
<dbReference type="Gene3D" id="1.20.120.1910">
    <property type="entry name" value="Cysteine-tRNA ligase, C-terminal anti-codon recognition domain"/>
    <property type="match status" value="1"/>
</dbReference>
<evidence type="ECO:0000256" key="2">
    <source>
        <dbReference type="ARBA" id="ARBA00022598"/>
    </source>
</evidence>
<evidence type="ECO:0000259" key="8">
    <source>
        <dbReference type="Pfam" id="PF01406"/>
    </source>
</evidence>
<keyword evidence="6" id="KW-0067">ATP-binding</keyword>
<evidence type="ECO:0000256" key="4">
    <source>
        <dbReference type="ARBA" id="ARBA00022741"/>
    </source>
</evidence>
<dbReference type="Pfam" id="PF00535">
    <property type="entry name" value="Glycos_transf_2"/>
    <property type="match status" value="1"/>
</dbReference>
<evidence type="ECO:0000259" key="7">
    <source>
        <dbReference type="Pfam" id="PF00535"/>
    </source>
</evidence>
<dbReference type="InterPro" id="IPR029044">
    <property type="entry name" value="Nucleotide-diphossugar_trans"/>
</dbReference>
<evidence type="ECO:0008006" key="10">
    <source>
        <dbReference type="Google" id="ProtNLM"/>
    </source>
</evidence>
<dbReference type="SUPFAM" id="SSF53448">
    <property type="entry name" value="Nucleotide-diphospho-sugar transferases"/>
    <property type="match status" value="1"/>
</dbReference>
<dbReference type="GO" id="GO:0006423">
    <property type="term" value="P:cysteinyl-tRNA aminoacylation"/>
    <property type="evidence" value="ECO:0007669"/>
    <property type="project" value="TreeGrafter"/>
</dbReference>
<evidence type="ECO:0000256" key="5">
    <source>
        <dbReference type="ARBA" id="ARBA00022833"/>
    </source>
</evidence>
<feature type="domain" description="Glycosyltransferase 2-like" evidence="7">
    <location>
        <begin position="364"/>
        <end position="489"/>
    </location>
</feature>
<keyword evidence="4" id="KW-0547">Nucleotide-binding</keyword>
<dbReference type="Gene3D" id="3.90.550.10">
    <property type="entry name" value="Spore Coat Polysaccharide Biosynthesis Protein SpsA, Chain A"/>
    <property type="match status" value="1"/>
</dbReference>
<accession>A0A382E3A2</accession>
<dbReference type="GO" id="GO:0005524">
    <property type="term" value="F:ATP binding"/>
    <property type="evidence" value="ECO:0007669"/>
    <property type="project" value="UniProtKB-KW"/>
</dbReference>
<dbReference type="InterPro" id="IPR014729">
    <property type="entry name" value="Rossmann-like_a/b/a_fold"/>
</dbReference>
<evidence type="ECO:0000256" key="3">
    <source>
        <dbReference type="ARBA" id="ARBA00022723"/>
    </source>
</evidence>
<dbReference type="InterPro" id="IPR024909">
    <property type="entry name" value="Cys-tRNA/MSH_ligase"/>
</dbReference>
<gene>
    <name evidence="9" type="ORF">METZ01_LOCUS198024</name>
</gene>